<keyword evidence="2" id="KW-1185">Reference proteome</keyword>
<proteinExistence type="predicted"/>
<gene>
    <name evidence="1" type="ORF">AaV_160</name>
</gene>
<name>A0A076FFF1_9VIRU</name>
<accession>A0A076FFF1</accession>
<protein>
    <submittedName>
        <fullName evidence="1">Uncharacterized protein</fullName>
    </submittedName>
</protein>
<dbReference type="EMBL" id="KJ645900">
    <property type="protein sequence ID" value="AII16969.1"/>
    <property type="molecule type" value="Genomic_DNA"/>
</dbReference>
<evidence type="ECO:0000313" key="2">
    <source>
        <dbReference type="Proteomes" id="UP000028667"/>
    </source>
</evidence>
<sequence length="204" mass="24299">MMKKKMNLQFITIFKNDKKTTLKIQNNNQNNTTTMMQYKCNVCCQNVDYKSHWKSRYNTATSCLRCNREKDLELPRIVKLLTKIKQNYYEYSLFKGKIMERDSHCLDLLRYLTKTGSSLADESLKSRVCYIEIETSLKTLEEIRVWNLIQMNNILETEGYVMQCEIDRLKQYFANNMSLFCDVSQHEFEDEFEVSMNAMNNMAI</sequence>
<dbReference type="KEGG" id="vg:20041655"/>
<dbReference type="Proteomes" id="UP000028667">
    <property type="component" value="Segment"/>
</dbReference>
<dbReference type="RefSeq" id="YP_009052235.1">
    <property type="nucleotide sequence ID" value="NC_024697.1"/>
</dbReference>
<evidence type="ECO:0000313" key="1">
    <source>
        <dbReference type="EMBL" id="AII16969.1"/>
    </source>
</evidence>
<reference evidence="1 2" key="1">
    <citation type="journal article" date="2014" name="Virology">
        <title>Genome of brown tide virus (AaV), the little giant of the Megaviridae, elucidates NCLDV genome expansion and host-virus coevolution.</title>
        <authorList>
            <person name="Moniruzzaman M."/>
            <person name="LeCleir G.R."/>
            <person name="Brown C.M."/>
            <person name="Gobler C.J."/>
            <person name="Bidle K.D."/>
            <person name="Wilson W.H."/>
            <person name="Wilhelm S.W."/>
        </authorList>
    </citation>
    <scope>NUCLEOTIDE SEQUENCE [LARGE SCALE GENOMIC DNA]</scope>
    <source>
        <strain evidence="1">BtV-01</strain>
    </source>
</reference>
<organism evidence="1 2">
    <name type="scientific">Aureococcus anophagefferens virus</name>
    <dbReference type="NCBI Taxonomy" id="1474867"/>
    <lineage>
        <taxon>Viruses</taxon>
        <taxon>Varidnaviria</taxon>
        <taxon>Bamfordvirae</taxon>
        <taxon>Nucleocytoviricota</taxon>
        <taxon>Megaviricetes</taxon>
        <taxon>Imitervirales</taxon>
        <taxon>Schizomimiviridae</taxon>
        <taxon>Kratosvirus</taxon>
        <taxon>Kratosvirus quantuckense</taxon>
    </lineage>
</organism>
<dbReference type="GeneID" id="20041655"/>